<feature type="modified residue" description="4-aspartylphosphate" evidence="2">
    <location>
        <position position="52"/>
    </location>
</feature>
<dbReference type="RefSeq" id="WP_061926264.1">
    <property type="nucleotide sequence ID" value="NZ_CP012669.1"/>
</dbReference>
<protein>
    <submittedName>
        <fullName evidence="4">Two-component response regulator</fullName>
    </submittedName>
</protein>
<dbReference type="Pfam" id="PF00072">
    <property type="entry name" value="Response_reg"/>
    <property type="match status" value="1"/>
</dbReference>
<dbReference type="PANTHER" id="PTHR44591">
    <property type="entry name" value="STRESS RESPONSE REGULATOR PROTEIN 1"/>
    <property type="match status" value="1"/>
</dbReference>
<dbReference type="SMART" id="SM00448">
    <property type="entry name" value="REC"/>
    <property type="match status" value="1"/>
</dbReference>
<evidence type="ECO:0000256" key="2">
    <source>
        <dbReference type="PROSITE-ProRule" id="PRU00169"/>
    </source>
</evidence>
<dbReference type="InterPro" id="IPR011006">
    <property type="entry name" value="CheY-like_superfamily"/>
</dbReference>
<accession>A0A0M4M5N5</accession>
<dbReference type="AlphaFoldDB" id="A0A0M4M5N5"/>
<dbReference type="STRING" id="361183.AMC99_02104"/>
<evidence type="ECO:0000313" key="4">
    <source>
        <dbReference type="EMBL" id="ALE17390.1"/>
    </source>
</evidence>
<proteinExistence type="predicted"/>
<evidence type="ECO:0000256" key="1">
    <source>
        <dbReference type="ARBA" id="ARBA00022553"/>
    </source>
</evidence>
<evidence type="ECO:0000313" key="5">
    <source>
        <dbReference type="Proteomes" id="UP000057938"/>
    </source>
</evidence>
<feature type="domain" description="Response regulatory" evidence="3">
    <location>
        <begin position="2"/>
        <end position="119"/>
    </location>
</feature>
<dbReference type="PROSITE" id="PS50110">
    <property type="entry name" value="RESPONSE_REGULATORY"/>
    <property type="match status" value="1"/>
</dbReference>
<dbReference type="EMBL" id="CP012669">
    <property type="protein sequence ID" value="ALE17390.1"/>
    <property type="molecule type" value="Genomic_DNA"/>
</dbReference>
<name>A0A0M4M5N5_9SPHN</name>
<dbReference type="GO" id="GO:0000160">
    <property type="term" value="P:phosphorelay signal transduction system"/>
    <property type="evidence" value="ECO:0007669"/>
    <property type="project" value="InterPro"/>
</dbReference>
<dbReference type="SUPFAM" id="SSF52172">
    <property type="entry name" value="CheY-like"/>
    <property type="match status" value="1"/>
</dbReference>
<keyword evidence="5" id="KW-1185">Reference proteome</keyword>
<reference evidence="4 5" key="1">
    <citation type="submission" date="2015-09" db="EMBL/GenBank/DDBJ databases">
        <title>Complete genome sequence of a benzo[a]pyrene-degrading bacterium Altererythrobacter epoxidivorans CGMCC 1.7731T.</title>
        <authorList>
            <person name="Li Z."/>
            <person name="Cheng H."/>
            <person name="Huo Y."/>
            <person name="Xu X."/>
        </authorList>
    </citation>
    <scope>NUCLEOTIDE SEQUENCE [LARGE SCALE GENOMIC DNA]</scope>
    <source>
        <strain evidence="4 5">CGMCC 1.7731</strain>
    </source>
</reference>
<keyword evidence="1 2" id="KW-0597">Phosphoprotein</keyword>
<dbReference type="OrthoDB" id="9800897at2"/>
<dbReference type="Proteomes" id="UP000057938">
    <property type="component" value="Chromosome"/>
</dbReference>
<sequence length="120" mass="13167">MKVLYVDDEPDIREIAEMALSLDPDFAVRTASSAADALSILKEWAPDVALLDVMMPGMDGPTLEAELRRSERYASLPVIFVTARAQRSELQSFSTNGAVGVIAKPFNPMTLAQSVREILR</sequence>
<dbReference type="InterPro" id="IPR001789">
    <property type="entry name" value="Sig_transdc_resp-reg_receiver"/>
</dbReference>
<evidence type="ECO:0000259" key="3">
    <source>
        <dbReference type="PROSITE" id="PS50110"/>
    </source>
</evidence>
<dbReference type="InterPro" id="IPR050595">
    <property type="entry name" value="Bact_response_regulator"/>
</dbReference>
<organism evidence="4 5">
    <name type="scientific">Altererythrobacter epoxidivorans</name>
    <dbReference type="NCBI Taxonomy" id="361183"/>
    <lineage>
        <taxon>Bacteria</taxon>
        <taxon>Pseudomonadati</taxon>
        <taxon>Pseudomonadota</taxon>
        <taxon>Alphaproteobacteria</taxon>
        <taxon>Sphingomonadales</taxon>
        <taxon>Erythrobacteraceae</taxon>
        <taxon>Altererythrobacter</taxon>
    </lineage>
</organism>
<gene>
    <name evidence="4" type="ORF">AMC99_02104</name>
</gene>
<dbReference type="KEGG" id="aep:AMC99_02104"/>
<dbReference type="Gene3D" id="3.40.50.2300">
    <property type="match status" value="1"/>
</dbReference>
<dbReference type="PATRIC" id="fig|361183.4.peg.2072"/>
<dbReference type="PANTHER" id="PTHR44591:SF3">
    <property type="entry name" value="RESPONSE REGULATORY DOMAIN-CONTAINING PROTEIN"/>
    <property type="match status" value="1"/>
</dbReference>